<comment type="caution">
    <text evidence="24">The sequence shown here is derived from an EMBL/GenBank/DDBJ whole genome shotgun (WGS) entry which is preliminary data.</text>
</comment>
<dbReference type="InterPro" id="IPR045187">
    <property type="entry name" value="CcO_II"/>
</dbReference>
<keyword evidence="4 16" id="KW-0349">Heme</keyword>
<dbReference type="Gene3D" id="2.60.40.420">
    <property type="entry name" value="Cupredoxins - blue copper proteins"/>
    <property type="match status" value="1"/>
</dbReference>
<evidence type="ECO:0000256" key="5">
    <source>
        <dbReference type="ARBA" id="ARBA00022660"/>
    </source>
</evidence>
<evidence type="ECO:0000256" key="6">
    <source>
        <dbReference type="ARBA" id="ARBA00022692"/>
    </source>
</evidence>
<evidence type="ECO:0000256" key="4">
    <source>
        <dbReference type="ARBA" id="ARBA00022617"/>
    </source>
</evidence>
<dbReference type="PRINTS" id="PR01166">
    <property type="entry name" value="CYCOXIDASEII"/>
</dbReference>
<evidence type="ECO:0000259" key="21">
    <source>
        <dbReference type="PROSITE" id="PS50857"/>
    </source>
</evidence>
<evidence type="ECO:0000313" key="25">
    <source>
        <dbReference type="Proteomes" id="UP000742786"/>
    </source>
</evidence>
<dbReference type="PROSITE" id="PS50999">
    <property type="entry name" value="COX2_TM"/>
    <property type="match status" value="1"/>
</dbReference>
<dbReference type="InterPro" id="IPR011759">
    <property type="entry name" value="Cyt_c_oxidase_su2_TM_dom"/>
</dbReference>
<keyword evidence="20" id="KW-0732">Signal</keyword>
<evidence type="ECO:0000256" key="10">
    <source>
        <dbReference type="ARBA" id="ARBA00022989"/>
    </source>
</evidence>
<evidence type="ECO:0000259" key="22">
    <source>
        <dbReference type="PROSITE" id="PS50999"/>
    </source>
</evidence>
<dbReference type="Pfam" id="PF00116">
    <property type="entry name" value="COX2"/>
    <property type="match status" value="1"/>
</dbReference>
<dbReference type="GO" id="GO:0016491">
    <property type="term" value="F:oxidoreductase activity"/>
    <property type="evidence" value="ECO:0007669"/>
    <property type="project" value="UniProtKB-KW"/>
</dbReference>
<evidence type="ECO:0000256" key="17">
    <source>
        <dbReference type="RuleBase" id="RU000456"/>
    </source>
</evidence>
<feature type="chain" id="PRO_5037386996" description="Cytochrome c oxidase subunit 2" evidence="20">
    <location>
        <begin position="22"/>
        <end position="379"/>
    </location>
</feature>
<dbReference type="InterPro" id="IPR036909">
    <property type="entry name" value="Cyt_c-like_dom_sf"/>
</dbReference>
<proteinExistence type="inferred from homology"/>
<dbReference type="RefSeq" id="WP_246590917.1">
    <property type="nucleotide sequence ID" value="NZ_CAJQUM010000001.1"/>
</dbReference>
<keyword evidence="10 19" id="KW-1133">Transmembrane helix</keyword>
<evidence type="ECO:0000256" key="3">
    <source>
        <dbReference type="ARBA" id="ARBA00022448"/>
    </source>
</evidence>
<keyword evidence="13 19" id="KW-0472">Membrane</keyword>
<keyword evidence="6 17" id="KW-0812">Transmembrane</keyword>
<dbReference type="GO" id="GO:0005886">
    <property type="term" value="C:plasma membrane"/>
    <property type="evidence" value="ECO:0007669"/>
    <property type="project" value="UniProtKB-SubCell"/>
</dbReference>
<dbReference type="Pfam" id="PF02790">
    <property type="entry name" value="COX2_TM"/>
    <property type="match status" value="1"/>
</dbReference>
<dbReference type="Gene3D" id="1.10.287.90">
    <property type="match status" value="1"/>
</dbReference>
<reference evidence="24" key="1">
    <citation type="submission" date="2021-04" db="EMBL/GenBank/DDBJ databases">
        <authorList>
            <person name="Hornung B."/>
        </authorList>
    </citation>
    <scope>NUCLEOTIDE SEQUENCE</scope>
    <source>
        <strain evidence="24">G5G6</strain>
    </source>
</reference>
<dbReference type="AlphaFoldDB" id="A0A916N9D6"/>
<dbReference type="SUPFAM" id="SSF49503">
    <property type="entry name" value="Cupredoxins"/>
    <property type="match status" value="1"/>
</dbReference>
<feature type="signal peptide" evidence="20">
    <location>
        <begin position="1"/>
        <end position="21"/>
    </location>
</feature>
<dbReference type="PROSITE" id="PS50857">
    <property type="entry name" value="COX2_CUA"/>
    <property type="match status" value="1"/>
</dbReference>
<evidence type="ECO:0000256" key="16">
    <source>
        <dbReference type="PROSITE-ProRule" id="PRU00433"/>
    </source>
</evidence>
<dbReference type="SUPFAM" id="SSF46626">
    <property type="entry name" value="Cytochrome c"/>
    <property type="match status" value="1"/>
</dbReference>
<evidence type="ECO:0000256" key="11">
    <source>
        <dbReference type="ARBA" id="ARBA00023004"/>
    </source>
</evidence>
<comment type="subcellular location">
    <subcellularLocation>
        <location evidence="17">Cell membrane</location>
        <topology evidence="17">Multi-pass membrane protein</topology>
    </subcellularLocation>
    <subcellularLocation>
        <location evidence="1">Membrane</location>
        <topology evidence="1">Multi-pass membrane protein</topology>
    </subcellularLocation>
</comment>
<dbReference type="NCBIfam" id="TIGR02866">
    <property type="entry name" value="CoxB"/>
    <property type="match status" value="1"/>
</dbReference>
<feature type="domain" description="Cytochrome c" evidence="23">
    <location>
        <begin position="276"/>
        <end position="358"/>
    </location>
</feature>
<comment type="cofactor">
    <cofactor evidence="18">
        <name>Cu cation</name>
        <dbReference type="ChEBI" id="CHEBI:23378"/>
    </cofactor>
    <text evidence="18">Binds a copper A center.</text>
</comment>
<keyword evidence="5 17" id="KW-0679">Respiratory chain</keyword>
<keyword evidence="7 16" id="KW-0479">Metal-binding</keyword>
<dbReference type="Gene3D" id="1.10.760.10">
    <property type="entry name" value="Cytochrome c-like domain"/>
    <property type="match status" value="1"/>
</dbReference>
<dbReference type="EMBL" id="CAJQUM010000001">
    <property type="protein sequence ID" value="CAG4883795.1"/>
    <property type="molecule type" value="Genomic_DNA"/>
</dbReference>
<keyword evidence="25" id="KW-1185">Reference proteome</keyword>
<dbReference type="InterPro" id="IPR001505">
    <property type="entry name" value="Copper_CuA"/>
</dbReference>
<feature type="transmembrane region" description="Helical" evidence="19">
    <location>
        <begin position="86"/>
        <end position="103"/>
    </location>
</feature>
<comment type="similarity">
    <text evidence="2 17">Belongs to the cytochrome c oxidase subunit 2 family.</text>
</comment>
<keyword evidence="24" id="KW-0560">Oxidoreductase</keyword>
<dbReference type="GO" id="GO:0020037">
    <property type="term" value="F:heme binding"/>
    <property type="evidence" value="ECO:0007669"/>
    <property type="project" value="InterPro"/>
</dbReference>
<dbReference type="EC" id="7.1.1.9" evidence="18"/>
<feature type="transmembrane region" description="Helical" evidence="19">
    <location>
        <begin position="45"/>
        <end position="65"/>
    </location>
</feature>
<evidence type="ECO:0000256" key="13">
    <source>
        <dbReference type="ARBA" id="ARBA00023136"/>
    </source>
</evidence>
<dbReference type="InterPro" id="IPR009056">
    <property type="entry name" value="Cyt_c-like_dom"/>
</dbReference>
<dbReference type="PROSITE" id="PS00078">
    <property type="entry name" value="COX2"/>
    <property type="match status" value="1"/>
</dbReference>
<evidence type="ECO:0000256" key="7">
    <source>
        <dbReference type="ARBA" id="ARBA00022723"/>
    </source>
</evidence>
<organism evidence="24 25">
    <name type="scientific">Georgfuchsia toluolica</name>
    <dbReference type="NCBI Taxonomy" id="424218"/>
    <lineage>
        <taxon>Bacteria</taxon>
        <taxon>Pseudomonadati</taxon>
        <taxon>Pseudomonadota</taxon>
        <taxon>Betaproteobacteria</taxon>
        <taxon>Nitrosomonadales</taxon>
        <taxon>Sterolibacteriaceae</taxon>
        <taxon>Georgfuchsia</taxon>
    </lineage>
</organism>
<evidence type="ECO:0000313" key="24">
    <source>
        <dbReference type="EMBL" id="CAG4883795.1"/>
    </source>
</evidence>
<evidence type="ECO:0000256" key="18">
    <source>
        <dbReference type="RuleBase" id="RU004024"/>
    </source>
</evidence>
<dbReference type="SUPFAM" id="SSF81464">
    <property type="entry name" value="Cytochrome c oxidase subunit II-like, transmembrane region"/>
    <property type="match status" value="1"/>
</dbReference>
<comment type="catalytic activity">
    <reaction evidence="15 18">
        <text>4 Fe(II)-[cytochrome c] + O2 + 8 H(+)(in) = 4 Fe(III)-[cytochrome c] + 2 H2O + 4 H(+)(out)</text>
        <dbReference type="Rhea" id="RHEA:11436"/>
        <dbReference type="Rhea" id="RHEA-COMP:10350"/>
        <dbReference type="Rhea" id="RHEA-COMP:14399"/>
        <dbReference type="ChEBI" id="CHEBI:15377"/>
        <dbReference type="ChEBI" id="CHEBI:15378"/>
        <dbReference type="ChEBI" id="CHEBI:15379"/>
        <dbReference type="ChEBI" id="CHEBI:29033"/>
        <dbReference type="ChEBI" id="CHEBI:29034"/>
        <dbReference type="EC" id="7.1.1.9"/>
    </reaction>
</comment>
<accession>A0A916N9D6</accession>
<evidence type="ECO:0000256" key="2">
    <source>
        <dbReference type="ARBA" id="ARBA00007866"/>
    </source>
</evidence>
<dbReference type="PROSITE" id="PS51007">
    <property type="entry name" value="CYTC"/>
    <property type="match status" value="1"/>
</dbReference>
<name>A0A916N9D6_9PROT</name>
<sequence>MSCIKPAVAAGLFLASVSTLAEMAVNLPPPATGIAREIFDLHTLVLWICVGIFVVVFLPMFYALWRHRKSKGHAAARFSDNMRLELVWTIIPVLILIGMAWPATKTILAMKNVGNSDLTIKITGHQWKWEYEYLEDGLRLISNMSTPQKEIDDGRPQSAHYLLEVDHPLVVPTNRKVRLVVTSTDVIHSWWVPAFGVKQDGIPGFIKETWFRVDKPGTYRGQCAELCGVGHGFMPIVVEAVSPEKFALWKNEQIAAMKATSETAQAAAKQVLSLTELKTRGEQVYNANCAACHQPTGLGLPGAFPALDGSAIVNGPVAVHIDRVFNGKPGTAMAAFGQQKLLSDLDIAAVVTYERNSWHNHVAAPGNLVQPADVAALHK</sequence>
<dbReference type="GO" id="GO:0042773">
    <property type="term" value="P:ATP synthesis coupled electron transport"/>
    <property type="evidence" value="ECO:0007669"/>
    <property type="project" value="TreeGrafter"/>
</dbReference>
<evidence type="ECO:0000256" key="1">
    <source>
        <dbReference type="ARBA" id="ARBA00004141"/>
    </source>
</evidence>
<dbReference type="GO" id="GO:0005507">
    <property type="term" value="F:copper ion binding"/>
    <property type="evidence" value="ECO:0007669"/>
    <property type="project" value="InterPro"/>
</dbReference>
<dbReference type="PANTHER" id="PTHR22888:SF9">
    <property type="entry name" value="CYTOCHROME C OXIDASE SUBUNIT 2"/>
    <property type="match status" value="1"/>
</dbReference>
<keyword evidence="9 17" id="KW-0249">Electron transport</keyword>
<dbReference type="Proteomes" id="UP000742786">
    <property type="component" value="Unassembled WGS sequence"/>
</dbReference>
<comment type="function">
    <text evidence="14 18">Subunits I and II form the functional core of the enzyme complex. Electrons originating in cytochrome c are transferred via heme a and Cu(A) to the binuclear center formed by heme a3 and Cu(B).</text>
</comment>
<dbReference type="InterPro" id="IPR036257">
    <property type="entry name" value="Cyt_c_oxidase_su2_TM_sf"/>
</dbReference>
<keyword evidence="12 18" id="KW-0186">Copper</keyword>
<dbReference type="PANTHER" id="PTHR22888">
    <property type="entry name" value="CYTOCHROME C OXIDASE, SUBUNIT II"/>
    <property type="match status" value="1"/>
</dbReference>
<evidence type="ECO:0000256" key="12">
    <source>
        <dbReference type="ARBA" id="ARBA00023008"/>
    </source>
</evidence>
<feature type="domain" description="Cytochrome oxidase subunit II copper A binding" evidence="21">
    <location>
        <begin position="115"/>
        <end position="252"/>
    </location>
</feature>
<protein>
    <recommendedName>
        <fullName evidence="18">Cytochrome c oxidase subunit 2</fullName>
        <ecNumber evidence="18">7.1.1.9</ecNumber>
    </recommendedName>
</protein>
<keyword evidence="11 16" id="KW-0408">Iron</keyword>
<dbReference type="InterPro" id="IPR014222">
    <property type="entry name" value="Cyt_c_oxidase_su2"/>
</dbReference>
<evidence type="ECO:0000259" key="23">
    <source>
        <dbReference type="PROSITE" id="PS51007"/>
    </source>
</evidence>
<keyword evidence="8" id="KW-1278">Translocase</keyword>
<dbReference type="Pfam" id="PF13442">
    <property type="entry name" value="Cytochrome_CBB3"/>
    <property type="match status" value="1"/>
</dbReference>
<evidence type="ECO:0000256" key="14">
    <source>
        <dbReference type="ARBA" id="ARBA00024688"/>
    </source>
</evidence>
<feature type="domain" description="Cytochrome oxidase subunit II transmembrane region profile" evidence="22">
    <location>
        <begin position="19"/>
        <end position="114"/>
    </location>
</feature>
<evidence type="ECO:0000256" key="9">
    <source>
        <dbReference type="ARBA" id="ARBA00022982"/>
    </source>
</evidence>
<dbReference type="InterPro" id="IPR002429">
    <property type="entry name" value="CcO_II-like_C"/>
</dbReference>
<gene>
    <name evidence="24" type="ORF">GTOL_11678</name>
</gene>
<dbReference type="InterPro" id="IPR008972">
    <property type="entry name" value="Cupredoxin"/>
</dbReference>
<evidence type="ECO:0000256" key="15">
    <source>
        <dbReference type="ARBA" id="ARBA00047816"/>
    </source>
</evidence>
<evidence type="ECO:0000256" key="8">
    <source>
        <dbReference type="ARBA" id="ARBA00022967"/>
    </source>
</evidence>
<dbReference type="GO" id="GO:0004129">
    <property type="term" value="F:cytochrome-c oxidase activity"/>
    <property type="evidence" value="ECO:0007669"/>
    <property type="project" value="UniProtKB-EC"/>
</dbReference>
<evidence type="ECO:0000256" key="20">
    <source>
        <dbReference type="SAM" id="SignalP"/>
    </source>
</evidence>
<keyword evidence="3 17" id="KW-0813">Transport</keyword>
<evidence type="ECO:0000256" key="19">
    <source>
        <dbReference type="SAM" id="Phobius"/>
    </source>
</evidence>